<dbReference type="AlphaFoldDB" id="A0A7G2CEE5"/>
<dbReference type="Proteomes" id="UP000515908">
    <property type="component" value="Chromosome 10"/>
</dbReference>
<accession>A0A7G2CEE5</accession>
<keyword evidence="3" id="KW-1185">Reference proteome</keyword>
<keyword evidence="1" id="KW-0472">Membrane</keyword>
<gene>
    <name evidence="2" type="ORF">ADEAN_000567300</name>
</gene>
<dbReference type="InterPro" id="IPR006461">
    <property type="entry name" value="PLAC_motif_containing"/>
</dbReference>
<sequence length="108" mass="11942">MECWCCPCCQLSRVHNKLKHNKAEMNVGICVGISIGSILIGIVMLACICHQRKKIRERYGIKGNCCSDCCTAYCCGGCAIQQHLLEMSSMGEFPSACCYTVKEGEYMT</sequence>
<keyword evidence="1" id="KW-1133">Transmembrane helix</keyword>
<protein>
    <submittedName>
        <fullName evidence="2">PLAC8 family, putative</fullName>
    </submittedName>
</protein>
<dbReference type="NCBIfam" id="TIGR01571">
    <property type="entry name" value="A_thal_Cys_rich"/>
    <property type="match status" value="1"/>
</dbReference>
<dbReference type="OrthoDB" id="1045822at2759"/>
<feature type="transmembrane region" description="Helical" evidence="1">
    <location>
        <begin position="25"/>
        <end position="48"/>
    </location>
</feature>
<organism evidence="2 3">
    <name type="scientific">Angomonas deanei</name>
    <dbReference type="NCBI Taxonomy" id="59799"/>
    <lineage>
        <taxon>Eukaryota</taxon>
        <taxon>Discoba</taxon>
        <taxon>Euglenozoa</taxon>
        <taxon>Kinetoplastea</taxon>
        <taxon>Metakinetoplastina</taxon>
        <taxon>Trypanosomatida</taxon>
        <taxon>Trypanosomatidae</taxon>
        <taxon>Strigomonadinae</taxon>
        <taxon>Angomonas</taxon>
    </lineage>
</organism>
<proteinExistence type="predicted"/>
<dbReference type="PANTHER" id="PTHR15907">
    <property type="entry name" value="DUF614 FAMILY PROTEIN-RELATED"/>
    <property type="match status" value="1"/>
</dbReference>
<reference evidence="2 3" key="1">
    <citation type="submission" date="2020-08" db="EMBL/GenBank/DDBJ databases">
        <authorList>
            <person name="Newling K."/>
            <person name="Davey J."/>
            <person name="Forrester S."/>
        </authorList>
    </citation>
    <scope>NUCLEOTIDE SEQUENCE [LARGE SCALE GENOMIC DNA]</scope>
    <source>
        <strain evidence="3">Crithidia deanei Carvalho (ATCC PRA-265)</strain>
    </source>
</reference>
<dbReference type="VEuPathDB" id="TriTrypDB:ADEAN_000567300"/>
<dbReference type="EMBL" id="LR877154">
    <property type="protein sequence ID" value="CAD2218186.1"/>
    <property type="molecule type" value="Genomic_DNA"/>
</dbReference>
<evidence type="ECO:0000313" key="3">
    <source>
        <dbReference type="Proteomes" id="UP000515908"/>
    </source>
</evidence>
<evidence type="ECO:0000256" key="1">
    <source>
        <dbReference type="SAM" id="Phobius"/>
    </source>
</evidence>
<name>A0A7G2CEE5_9TRYP</name>
<evidence type="ECO:0000313" key="2">
    <source>
        <dbReference type="EMBL" id="CAD2218186.1"/>
    </source>
</evidence>
<keyword evidence="1" id="KW-0812">Transmembrane</keyword>
<dbReference type="Pfam" id="PF04749">
    <property type="entry name" value="PLAC8"/>
    <property type="match status" value="1"/>
</dbReference>